<gene>
    <name evidence="1" type="ORF">RCFBP_mp20548</name>
</gene>
<keyword evidence="1" id="KW-0614">Plasmid</keyword>
<name>D8P4Y8_RALSL</name>
<protein>
    <submittedName>
        <fullName evidence="1">Uncharacterized protein</fullName>
    </submittedName>
</protein>
<evidence type="ECO:0000313" key="1">
    <source>
        <dbReference type="EMBL" id="CBJ53974.1"/>
    </source>
</evidence>
<dbReference type="RefSeq" id="WP_013208467.1">
    <property type="nucleotide sequence ID" value="NC_014309.1"/>
</dbReference>
<geneLocation type="plasmid" evidence="1">
    <name>RCFBPv3_mp</name>
</geneLocation>
<organism evidence="1">
    <name type="scientific">Ralstonia solanacearum CFBP2957</name>
    <dbReference type="NCBI Taxonomy" id="859656"/>
    <lineage>
        <taxon>Bacteria</taxon>
        <taxon>Pseudomonadati</taxon>
        <taxon>Pseudomonadota</taxon>
        <taxon>Betaproteobacteria</taxon>
        <taxon>Burkholderiales</taxon>
        <taxon>Burkholderiaceae</taxon>
        <taxon>Ralstonia</taxon>
        <taxon>Ralstonia solanacearum species complex</taxon>
    </lineage>
</organism>
<dbReference type="AlphaFoldDB" id="D8P4Y8"/>
<sequence length="84" mass="9094">MLRNSDWIGLRRPTGSGFGADAVWPGAWDSSGESRLAGLLAPDFEMVKAMSIELNWINFGVGVHSGALPGLGCFIEGFEIERIR</sequence>
<dbReference type="EMBL" id="FP885907">
    <property type="protein sequence ID" value="CBJ53974.1"/>
    <property type="molecule type" value="Genomic_DNA"/>
</dbReference>
<accession>D8P4Y8</accession>
<reference evidence="1" key="2">
    <citation type="submission" date="2010-02" db="EMBL/GenBank/DDBJ databases">
        <authorList>
            <person name="Genoscope - CEA"/>
        </authorList>
    </citation>
    <scope>NUCLEOTIDE SEQUENCE</scope>
    <source>
        <strain evidence="1">CFBP2957</strain>
        <plasmid evidence="1">RCFBPv3_mp</plasmid>
    </source>
</reference>
<proteinExistence type="predicted"/>
<reference evidence="1" key="1">
    <citation type="journal article" date="2010" name="BMC Genomics">
        <title>Genomes of three tomato pathogens within the Ralstonia solanacearum species complex reveal significant evolutionary divergence.</title>
        <authorList>
            <person name="Remenant B."/>
            <person name="Coupat-Goutaland B."/>
            <person name="Guidot A."/>
            <person name="Cellier G."/>
            <person name="Wicker E."/>
            <person name="Allen C."/>
            <person name="Fegan M."/>
            <person name="Pruvost O."/>
            <person name="Elbaz M."/>
            <person name="Calteau A."/>
            <person name="Salvignol G."/>
            <person name="Mornico D."/>
            <person name="Mangenot S."/>
            <person name="Barbe V."/>
            <person name="Medigue C."/>
            <person name="Prior P."/>
        </authorList>
    </citation>
    <scope>NUCLEOTIDE SEQUENCE [LARGE SCALE GENOMIC DNA]</scope>
    <source>
        <strain evidence="1">CFBP2957</strain>
        <plasmid evidence="1">RCFBPv3_mp</plasmid>
    </source>
</reference>